<reference evidence="2 3" key="1">
    <citation type="journal article" date="2013" name="Nat. Commun.">
        <title>The evolution and pathogenic mechanisms of the rice sheath blight pathogen.</title>
        <authorList>
            <person name="Zheng A."/>
            <person name="Lin R."/>
            <person name="Xu L."/>
            <person name="Qin P."/>
            <person name="Tang C."/>
            <person name="Ai P."/>
            <person name="Zhang D."/>
            <person name="Liu Y."/>
            <person name="Sun Z."/>
            <person name="Feng H."/>
            <person name="Wang Y."/>
            <person name="Chen Y."/>
            <person name="Liang X."/>
            <person name="Fu R."/>
            <person name="Li Q."/>
            <person name="Zhang J."/>
            <person name="Yu X."/>
            <person name="Xie Z."/>
            <person name="Ding L."/>
            <person name="Guan P."/>
            <person name="Tang J."/>
            <person name="Liang Y."/>
            <person name="Wang S."/>
            <person name="Deng Q."/>
            <person name="Li S."/>
            <person name="Zhu J."/>
            <person name="Wang L."/>
            <person name="Liu H."/>
            <person name="Li P."/>
        </authorList>
    </citation>
    <scope>NUCLEOTIDE SEQUENCE [LARGE SCALE GENOMIC DNA]</scope>
    <source>
        <strain evidence="3">AG-1 IA</strain>
    </source>
</reference>
<dbReference type="Proteomes" id="UP000011668">
    <property type="component" value="Unassembled WGS sequence"/>
</dbReference>
<evidence type="ECO:0000313" key="2">
    <source>
        <dbReference type="EMBL" id="ELU42718.1"/>
    </source>
</evidence>
<proteinExistence type="predicted"/>
<dbReference type="EMBL" id="AFRT01000763">
    <property type="protein sequence ID" value="ELU42718.1"/>
    <property type="molecule type" value="Genomic_DNA"/>
</dbReference>
<comment type="caution">
    <text evidence="2">The sequence shown here is derived from an EMBL/GenBank/DDBJ whole genome shotgun (WGS) entry which is preliminary data.</text>
</comment>
<keyword evidence="3" id="KW-1185">Reference proteome</keyword>
<feature type="signal peptide" evidence="1">
    <location>
        <begin position="1"/>
        <end position="21"/>
    </location>
</feature>
<dbReference type="HOGENOM" id="CLU_2160132_0_0_1"/>
<evidence type="ECO:0000256" key="1">
    <source>
        <dbReference type="SAM" id="SignalP"/>
    </source>
</evidence>
<name>L8X110_THACA</name>
<protein>
    <submittedName>
        <fullName evidence="2">Uncharacterized protein</fullName>
    </submittedName>
</protein>
<accession>L8X110</accession>
<keyword evidence="1" id="KW-0732">Signal</keyword>
<feature type="chain" id="PRO_5003997709" evidence="1">
    <location>
        <begin position="22"/>
        <end position="111"/>
    </location>
</feature>
<evidence type="ECO:0000313" key="3">
    <source>
        <dbReference type="Proteomes" id="UP000011668"/>
    </source>
</evidence>
<dbReference type="STRING" id="983506.L8X110"/>
<organism evidence="2 3">
    <name type="scientific">Thanatephorus cucumeris (strain AG1-IA)</name>
    <name type="common">Rice sheath blight fungus</name>
    <name type="synonym">Rhizoctonia solani</name>
    <dbReference type="NCBI Taxonomy" id="983506"/>
    <lineage>
        <taxon>Eukaryota</taxon>
        <taxon>Fungi</taxon>
        <taxon>Dikarya</taxon>
        <taxon>Basidiomycota</taxon>
        <taxon>Agaricomycotina</taxon>
        <taxon>Agaricomycetes</taxon>
        <taxon>Cantharellales</taxon>
        <taxon>Ceratobasidiaceae</taxon>
        <taxon>Rhizoctonia</taxon>
        <taxon>Rhizoctonia solani AG-1</taxon>
    </lineage>
</organism>
<gene>
    <name evidence="2" type="ORF">AG1IA_03254</name>
</gene>
<sequence>MTISTWIRLIWLFFYPTLVTKRGKARIGKAQGGERGRYYWRAPCIRYAFKIWSSDESSKFSPNKILLLPYSAAGQGKHNFDPQFGLGLLCFLADTRPTHDRADQLFEPMEL</sequence>
<dbReference type="AlphaFoldDB" id="L8X110"/>